<evidence type="ECO:0000313" key="1">
    <source>
        <dbReference type="EMBL" id="MBS7525920.1"/>
    </source>
</evidence>
<reference evidence="1 2" key="1">
    <citation type="submission" date="2021-05" db="EMBL/GenBank/DDBJ databases">
        <title>Fusibacter ferrireducens sp. nov., an anaerobic, sulfur- and Fe-reducing bacterium isolated from the mangrove sediment.</title>
        <authorList>
            <person name="Qiu D."/>
        </authorList>
    </citation>
    <scope>NUCLEOTIDE SEQUENCE [LARGE SCALE GENOMIC DNA]</scope>
    <source>
        <strain evidence="1 2">DSM 12116</strain>
    </source>
</reference>
<keyword evidence="2" id="KW-1185">Reference proteome</keyword>
<evidence type="ECO:0000313" key="2">
    <source>
        <dbReference type="Proteomes" id="UP000746471"/>
    </source>
</evidence>
<proteinExistence type="predicted"/>
<name>A0ABS5PL66_9FIRM</name>
<gene>
    <name evidence="1" type="ORF">KHM83_04415</name>
</gene>
<comment type="caution">
    <text evidence="1">The sequence shown here is derived from an EMBL/GenBank/DDBJ whole genome shotgun (WGS) entry which is preliminary data.</text>
</comment>
<evidence type="ECO:0008006" key="3">
    <source>
        <dbReference type="Google" id="ProtNLM"/>
    </source>
</evidence>
<dbReference type="Proteomes" id="UP000746471">
    <property type="component" value="Unassembled WGS sequence"/>
</dbReference>
<sequence>MTIVLERMQEGLILVERKSVIERPKCIICESSEKLVTFKETCICESCVSYIKASEEA</sequence>
<accession>A0ABS5PL66</accession>
<dbReference type="EMBL" id="JAHBCL010000006">
    <property type="protein sequence ID" value="MBS7525920.1"/>
    <property type="molecule type" value="Genomic_DNA"/>
</dbReference>
<protein>
    <recommendedName>
        <fullName evidence="3">Inhibitor of sigma-G Gin</fullName>
    </recommendedName>
</protein>
<dbReference type="RefSeq" id="WP_213235706.1">
    <property type="nucleotide sequence ID" value="NZ_JAHBCL010000006.1"/>
</dbReference>
<organism evidence="1 2">
    <name type="scientific">Fusibacter paucivorans</name>
    <dbReference type="NCBI Taxonomy" id="76009"/>
    <lineage>
        <taxon>Bacteria</taxon>
        <taxon>Bacillati</taxon>
        <taxon>Bacillota</taxon>
        <taxon>Clostridia</taxon>
        <taxon>Eubacteriales</taxon>
        <taxon>Eubacteriales Family XII. Incertae Sedis</taxon>
        <taxon>Fusibacter</taxon>
    </lineage>
</organism>